<reference evidence="2" key="1">
    <citation type="submission" date="2023-06" db="EMBL/GenBank/DDBJ databases">
        <authorList>
            <consortium name="Lawrence Berkeley National Laboratory"/>
            <person name="Ahrendt S."/>
            <person name="Sahu N."/>
            <person name="Indic B."/>
            <person name="Wong-Bajracharya J."/>
            <person name="Merenyi Z."/>
            <person name="Ke H.-M."/>
            <person name="Monk M."/>
            <person name="Kocsube S."/>
            <person name="Drula E."/>
            <person name="Lipzen A."/>
            <person name="Balint B."/>
            <person name="Henrissat B."/>
            <person name="Andreopoulos B."/>
            <person name="Martin F.M."/>
            <person name="Harder C.B."/>
            <person name="Rigling D."/>
            <person name="Ford K.L."/>
            <person name="Foster G.D."/>
            <person name="Pangilinan J."/>
            <person name="Papanicolaou A."/>
            <person name="Barry K."/>
            <person name="LaButti K."/>
            <person name="Viragh M."/>
            <person name="Koriabine M."/>
            <person name="Yan M."/>
            <person name="Riley R."/>
            <person name="Champramary S."/>
            <person name="Plett K.L."/>
            <person name="Tsai I.J."/>
            <person name="Slot J."/>
            <person name="Sipos G."/>
            <person name="Plett J."/>
            <person name="Nagy L.G."/>
            <person name="Grigoriev I.V."/>
        </authorList>
    </citation>
    <scope>NUCLEOTIDE SEQUENCE</scope>
    <source>
        <strain evidence="2">CCBAS 213</strain>
    </source>
</reference>
<keyword evidence="1" id="KW-0812">Transmembrane</keyword>
<dbReference type="EMBL" id="JAUEPS010000066">
    <property type="protein sequence ID" value="KAK0442021.1"/>
    <property type="molecule type" value="Genomic_DNA"/>
</dbReference>
<dbReference type="Proteomes" id="UP001175211">
    <property type="component" value="Unassembled WGS sequence"/>
</dbReference>
<keyword evidence="1" id="KW-1133">Transmembrane helix</keyword>
<keyword evidence="3" id="KW-1185">Reference proteome</keyword>
<accession>A0AA39MP81</accession>
<dbReference type="AlphaFoldDB" id="A0AA39MP81"/>
<name>A0AA39MP81_ARMTA</name>
<feature type="transmembrane region" description="Helical" evidence="1">
    <location>
        <begin position="82"/>
        <end position="109"/>
    </location>
</feature>
<comment type="caution">
    <text evidence="2">The sequence shown here is derived from an EMBL/GenBank/DDBJ whole genome shotgun (WGS) entry which is preliminary data.</text>
</comment>
<gene>
    <name evidence="2" type="ORF">EV420DRAFT_1083355</name>
</gene>
<evidence type="ECO:0000256" key="1">
    <source>
        <dbReference type="SAM" id="Phobius"/>
    </source>
</evidence>
<evidence type="ECO:0000313" key="2">
    <source>
        <dbReference type="EMBL" id="KAK0442021.1"/>
    </source>
</evidence>
<dbReference type="RefSeq" id="XP_060324174.1">
    <property type="nucleotide sequence ID" value="XM_060465735.1"/>
</dbReference>
<organism evidence="2 3">
    <name type="scientific">Armillaria tabescens</name>
    <name type="common">Ringless honey mushroom</name>
    <name type="synonym">Agaricus tabescens</name>
    <dbReference type="NCBI Taxonomy" id="1929756"/>
    <lineage>
        <taxon>Eukaryota</taxon>
        <taxon>Fungi</taxon>
        <taxon>Dikarya</taxon>
        <taxon>Basidiomycota</taxon>
        <taxon>Agaricomycotina</taxon>
        <taxon>Agaricomycetes</taxon>
        <taxon>Agaricomycetidae</taxon>
        <taxon>Agaricales</taxon>
        <taxon>Marasmiineae</taxon>
        <taxon>Physalacriaceae</taxon>
        <taxon>Desarmillaria</taxon>
    </lineage>
</organism>
<evidence type="ECO:0000313" key="3">
    <source>
        <dbReference type="Proteomes" id="UP001175211"/>
    </source>
</evidence>
<feature type="transmembrane region" description="Helical" evidence="1">
    <location>
        <begin position="21"/>
        <end position="44"/>
    </location>
</feature>
<protein>
    <submittedName>
        <fullName evidence="2">Uncharacterized protein</fullName>
    </submittedName>
</protein>
<sequence length="119" mass="13036">MAVSVEMKIITVYFFQKHNKLNLHVLLPFIMFGWVATDMVIVASRQLRHIAWSTVPTGGIRGSLIPGAIYTFTISYQLPERALCLSLVIATGPLGGAFGGCIACAVGSLDRVRDLEAWR</sequence>
<keyword evidence="1" id="KW-0472">Membrane</keyword>
<dbReference type="GeneID" id="85349283"/>
<proteinExistence type="predicted"/>